<dbReference type="Proteomes" id="UP001341840">
    <property type="component" value="Unassembled WGS sequence"/>
</dbReference>
<organism evidence="2 3">
    <name type="scientific">Stylosanthes scabra</name>
    <dbReference type="NCBI Taxonomy" id="79078"/>
    <lineage>
        <taxon>Eukaryota</taxon>
        <taxon>Viridiplantae</taxon>
        <taxon>Streptophyta</taxon>
        <taxon>Embryophyta</taxon>
        <taxon>Tracheophyta</taxon>
        <taxon>Spermatophyta</taxon>
        <taxon>Magnoliopsida</taxon>
        <taxon>eudicotyledons</taxon>
        <taxon>Gunneridae</taxon>
        <taxon>Pentapetalae</taxon>
        <taxon>rosids</taxon>
        <taxon>fabids</taxon>
        <taxon>Fabales</taxon>
        <taxon>Fabaceae</taxon>
        <taxon>Papilionoideae</taxon>
        <taxon>50 kb inversion clade</taxon>
        <taxon>dalbergioids sensu lato</taxon>
        <taxon>Dalbergieae</taxon>
        <taxon>Pterocarpus clade</taxon>
        <taxon>Stylosanthes</taxon>
    </lineage>
</organism>
<name>A0ABU6TKN8_9FABA</name>
<reference evidence="2 3" key="1">
    <citation type="journal article" date="2023" name="Plants (Basel)">
        <title>Bridging the Gap: Combining Genomics and Transcriptomics Approaches to Understand Stylosanthes scabra, an Orphan Legume from the Brazilian Caatinga.</title>
        <authorList>
            <person name="Ferreira-Neto J.R.C."/>
            <person name="da Silva M.D."/>
            <person name="Binneck E."/>
            <person name="de Melo N.F."/>
            <person name="da Silva R.H."/>
            <person name="de Melo A.L.T.M."/>
            <person name="Pandolfi V."/>
            <person name="Bustamante F.O."/>
            <person name="Brasileiro-Vidal A.C."/>
            <person name="Benko-Iseppon A.M."/>
        </authorList>
    </citation>
    <scope>NUCLEOTIDE SEQUENCE [LARGE SCALE GENOMIC DNA]</scope>
    <source>
        <tissue evidence="2">Leaves</tissue>
    </source>
</reference>
<evidence type="ECO:0000256" key="1">
    <source>
        <dbReference type="SAM" id="MobiDB-lite"/>
    </source>
</evidence>
<dbReference type="EMBL" id="JASCZI010091178">
    <property type="protein sequence ID" value="MED6149342.1"/>
    <property type="molecule type" value="Genomic_DNA"/>
</dbReference>
<comment type="caution">
    <text evidence="2">The sequence shown here is derived from an EMBL/GenBank/DDBJ whole genome shotgun (WGS) entry which is preliminary data.</text>
</comment>
<evidence type="ECO:0000313" key="3">
    <source>
        <dbReference type="Proteomes" id="UP001341840"/>
    </source>
</evidence>
<accession>A0ABU6TKN8</accession>
<protein>
    <submittedName>
        <fullName evidence="2">Uncharacterized protein</fullName>
    </submittedName>
</protein>
<gene>
    <name evidence="2" type="ORF">PIB30_061455</name>
</gene>
<sequence length="205" mass="23232">MRGRARLCVGGQQLTFEACAWKRLKPSLSYEDPRINVDVHAYPWEHAGATLKFSKSHAYAWSLTHMRGKLTQVTFQSHVYPSPNMTKTPPSLSQPRIGVEAHAYASNSEVQQVPRICVESYAYAWKAHSSHVPESRLSQPKRDPDSSKPKSATHRRRSPRICVGGQQLTFEAYAWNRLKPSLSYEDPRINVDVHAWEHAGATLKL</sequence>
<feature type="region of interest" description="Disordered" evidence="1">
    <location>
        <begin position="132"/>
        <end position="160"/>
    </location>
</feature>
<keyword evidence="3" id="KW-1185">Reference proteome</keyword>
<proteinExistence type="predicted"/>
<evidence type="ECO:0000313" key="2">
    <source>
        <dbReference type="EMBL" id="MED6149342.1"/>
    </source>
</evidence>